<evidence type="ECO:0000256" key="1">
    <source>
        <dbReference type="SAM" id="Phobius"/>
    </source>
</evidence>
<feature type="transmembrane region" description="Helical" evidence="1">
    <location>
        <begin position="58"/>
        <end position="74"/>
    </location>
</feature>
<geneLocation type="plasmid" evidence="2 3">
    <name>pSAM1</name>
</geneLocation>
<protein>
    <submittedName>
        <fullName evidence="2">Uncharacterized protein</fullName>
    </submittedName>
</protein>
<dbReference type="AlphaFoldDB" id="A0A0K2B6C8"/>
<evidence type="ECO:0000313" key="3">
    <source>
        <dbReference type="Proteomes" id="UP000061018"/>
    </source>
</evidence>
<name>A0A0K2B6C8_STRA7</name>
<feature type="transmembrane region" description="Helical" evidence="1">
    <location>
        <begin position="109"/>
        <end position="127"/>
    </location>
</feature>
<feature type="transmembrane region" description="Helical" evidence="1">
    <location>
        <begin position="20"/>
        <end position="38"/>
    </location>
</feature>
<organism evidence="2 3">
    <name type="scientific">Streptomyces ambofaciens (strain ATCC 23877 / 3486 / DSM 40053 / JCM 4204 / NBRC 12836 / NRRL B-2516)</name>
    <dbReference type="NCBI Taxonomy" id="278992"/>
    <lineage>
        <taxon>Bacteria</taxon>
        <taxon>Bacillati</taxon>
        <taxon>Actinomycetota</taxon>
        <taxon>Actinomycetes</taxon>
        <taxon>Kitasatosporales</taxon>
        <taxon>Streptomycetaceae</taxon>
        <taxon>Streptomyces</taxon>
    </lineage>
</organism>
<sequence length="148" mass="16168">MPPCRAARWLSAHLGRRGKFLLILGVGKTCWGVSFLVAPPSPAGLELLTSICDLEHWSWLWIVCGIVTTMSAFMKIGRDRLGFWTALLPPTVWALAYGAAVISGHYSRGAYVAIWYLTSHVGVILWASTVPEHSVPPAPRRAQKSEGA</sequence>
<dbReference type="EMBL" id="CP012383">
    <property type="protein sequence ID" value="AKZ60819.1"/>
    <property type="molecule type" value="Genomic_DNA"/>
</dbReference>
<keyword evidence="1" id="KW-1133">Transmembrane helix</keyword>
<proteinExistence type="predicted"/>
<dbReference type="Proteomes" id="UP000061018">
    <property type="component" value="Plasmid pSAM1"/>
</dbReference>
<reference evidence="3" key="1">
    <citation type="journal article" date="2015" name="J. Biotechnol.">
        <title>Complete genome sequence of Streptomyces ambofaciens ATCC 23877, the spiramycin producer.</title>
        <authorList>
            <person name="Thibessard A."/>
            <person name="Haas D."/>
            <person name="Gerbaud C."/>
            <person name="Aigle B."/>
            <person name="Lautru S."/>
            <person name="Pernodet J.L."/>
            <person name="Leblond P."/>
        </authorList>
    </citation>
    <scope>NUCLEOTIDE SEQUENCE [LARGE SCALE GENOMIC DNA]</scope>
    <source>
        <strain evidence="3">ATCC 23877 / 3486 / DSM 40053 / JCM 4204 / NBRC 12836 / NRRL B-2516</strain>
        <plasmid evidence="3">pSAM1</plasmid>
    </source>
</reference>
<evidence type="ECO:0000313" key="2">
    <source>
        <dbReference type="EMBL" id="AKZ60819.1"/>
    </source>
</evidence>
<dbReference type="KEGG" id="samb:SAM23877_p110"/>
<gene>
    <name evidence="2" type="ORF">SAM23877_p110</name>
</gene>
<keyword evidence="1" id="KW-0812">Transmembrane</keyword>
<keyword evidence="2" id="KW-0614">Plasmid</keyword>
<dbReference type="RefSeq" id="WP_053143377.1">
    <property type="nucleotide sequence ID" value="NZ_CP012383.1"/>
</dbReference>
<feature type="transmembrane region" description="Helical" evidence="1">
    <location>
        <begin position="81"/>
        <end position="103"/>
    </location>
</feature>
<accession>A0A0K2B6C8</accession>
<keyword evidence="1" id="KW-0472">Membrane</keyword>